<dbReference type="SUPFAM" id="SSF51445">
    <property type="entry name" value="(Trans)glycosidases"/>
    <property type="match status" value="1"/>
</dbReference>
<dbReference type="NCBIfam" id="TIGR00217">
    <property type="entry name" value="malQ"/>
    <property type="match status" value="1"/>
</dbReference>
<dbReference type="Gene3D" id="3.20.20.80">
    <property type="entry name" value="Glycosidases"/>
    <property type="match status" value="1"/>
</dbReference>
<evidence type="ECO:0000256" key="6">
    <source>
        <dbReference type="ARBA" id="ARBA00022679"/>
    </source>
</evidence>
<evidence type="ECO:0000256" key="5">
    <source>
        <dbReference type="ARBA" id="ARBA00022676"/>
    </source>
</evidence>
<organism evidence="11 12">
    <name type="scientific">Shewanella aestuarii</name>
    <dbReference type="NCBI Taxonomy" id="1028752"/>
    <lineage>
        <taxon>Bacteria</taxon>
        <taxon>Pseudomonadati</taxon>
        <taxon>Pseudomonadota</taxon>
        <taxon>Gammaproteobacteria</taxon>
        <taxon>Alteromonadales</taxon>
        <taxon>Shewanellaceae</taxon>
        <taxon>Shewanella</taxon>
    </lineage>
</organism>
<keyword evidence="6 10" id="KW-0808">Transferase</keyword>
<evidence type="ECO:0000313" key="12">
    <source>
        <dbReference type="Proteomes" id="UP000502608"/>
    </source>
</evidence>
<name>A0A6G9QLA9_9GAMM</name>
<dbReference type="PANTHER" id="PTHR32438">
    <property type="entry name" value="4-ALPHA-GLUCANOTRANSFERASE DPE1, CHLOROPLASTIC/AMYLOPLASTIC"/>
    <property type="match status" value="1"/>
</dbReference>
<dbReference type="EC" id="2.4.1.25" evidence="3 10"/>
<dbReference type="InterPro" id="IPR003385">
    <property type="entry name" value="Glyco_hydro_77"/>
</dbReference>
<evidence type="ECO:0000256" key="10">
    <source>
        <dbReference type="RuleBase" id="RU361207"/>
    </source>
</evidence>
<dbReference type="Proteomes" id="UP000502608">
    <property type="component" value="Chromosome"/>
</dbReference>
<dbReference type="AlphaFoldDB" id="A0A6G9QLA9"/>
<dbReference type="EMBL" id="CP050313">
    <property type="protein sequence ID" value="QIR14649.1"/>
    <property type="molecule type" value="Genomic_DNA"/>
</dbReference>
<evidence type="ECO:0000256" key="2">
    <source>
        <dbReference type="ARBA" id="ARBA00005684"/>
    </source>
</evidence>
<protein>
    <recommendedName>
        <fullName evidence="4 10">4-alpha-glucanotransferase</fullName>
        <ecNumber evidence="3 10">2.4.1.25</ecNumber>
    </recommendedName>
    <alternativeName>
        <fullName evidence="8 10">Amylomaltase</fullName>
    </alternativeName>
    <alternativeName>
        <fullName evidence="9 10">Disproportionating enzyme</fullName>
    </alternativeName>
</protein>
<dbReference type="PANTHER" id="PTHR32438:SF5">
    <property type="entry name" value="4-ALPHA-GLUCANOTRANSFERASE DPE1, CHLOROPLASTIC_AMYLOPLASTIC"/>
    <property type="match status" value="1"/>
</dbReference>
<keyword evidence="12" id="KW-1185">Reference proteome</keyword>
<evidence type="ECO:0000256" key="4">
    <source>
        <dbReference type="ARBA" id="ARBA00020295"/>
    </source>
</evidence>
<proteinExistence type="inferred from homology"/>
<dbReference type="RefSeq" id="WP_167677618.1">
    <property type="nucleotide sequence ID" value="NZ_CP050313.1"/>
</dbReference>
<dbReference type="KEGG" id="saes:HBH39_09225"/>
<dbReference type="InterPro" id="IPR017853">
    <property type="entry name" value="GH"/>
</dbReference>
<keyword evidence="7 10" id="KW-0119">Carbohydrate metabolism</keyword>
<gene>
    <name evidence="11" type="primary">malQ</name>
    <name evidence="11" type="ORF">HBH39_09225</name>
</gene>
<sequence length="725" mass="82771">MGLEKLLYLQGVGSEFIDCFGQLVHIPSKDRLGILTSMRASTSLIGLSEQQLCQLNDLQVHNQVNDAIYQLDVQPWLLPLHGFQWCLNRLPHIDVYLPEADPSQLAFEIFQENQFIDNFTATVAQANIVGEYYYDGIRYCQYRFAVANPLLMGYYQVKLTITFQRNFKVYRGTLMVSPDKTFSIDKDVQIKKRWGLNAQLYALRSDKQWGMGDFGDLADLIEFASGYGADFILLNPLHALDISQPDNPSPYSPTDRRRINPLYIHIESVTEYSAIQAQIESTPWLQKRALLNQSSLINYQDVQCVKYDIFALLYEIFCQKHVNTNSKRYQDFLTYIEKDKVALEQFVATEVRLASKYFNHEKNFYLYLQFIANEQFVQSQLTAKQCGMQLGLIGDLAVGAVSHGAEISQNEEVFCINASIGAPPDPFAEQGQNWGLAPLDPVKLKQQNFTHFIQLIRSNMQHCGALRIDHVMGLLRLWWWPANRQLGNGSYVYYPVETLIAIICLESHLARCVVIGEDLGIVPPEIVSSLENAGILSNELFYFTKQHEGFTSPQDYKSQCLMMLANHDVPTLKAWWLGDDLLLRRQLQLIDSEQKLTDLLTLRQNEKRQLVSLLGQYFEQYAQQSSLDEIEFEPLLLAWIALGASGESQLFSVQLSDLVADKHSVNIPGTWKEYPNWQQRLPITIGQMQISPQINQRLAVIAETRLHGLNQDLLACQPDNPSKNG</sequence>
<dbReference type="GO" id="GO:0005975">
    <property type="term" value="P:carbohydrate metabolic process"/>
    <property type="evidence" value="ECO:0007669"/>
    <property type="project" value="InterPro"/>
</dbReference>
<evidence type="ECO:0000313" key="11">
    <source>
        <dbReference type="EMBL" id="QIR14649.1"/>
    </source>
</evidence>
<evidence type="ECO:0000256" key="9">
    <source>
        <dbReference type="ARBA" id="ARBA00031501"/>
    </source>
</evidence>
<evidence type="ECO:0000256" key="8">
    <source>
        <dbReference type="ARBA" id="ARBA00031423"/>
    </source>
</evidence>
<dbReference type="GO" id="GO:0004134">
    <property type="term" value="F:4-alpha-glucanotransferase activity"/>
    <property type="evidence" value="ECO:0007669"/>
    <property type="project" value="UniProtKB-EC"/>
</dbReference>
<accession>A0A6G9QLA9</accession>
<comment type="catalytic activity">
    <reaction evidence="1 10">
        <text>Transfers a segment of a (1-&gt;4)-alpha-D-glucan to a new position in an acceptor, which may be glucose or a (1-&gt;4)-alpha-D-glucan.</text>
        <dbReference type="EC" id="2.4.1.25"/>
    </reaction>
</comment>
<comment type="similarity">
    <text evidence="2 10">Belongs to the disproportionating enzyme family.</text>
</comment>
<dbReference type="Pfam" id="PF02446">
    <property type="entry name" value="Glyco_hydro_77"/>
    <property type="match status" value="2"/>
</dbReference>
<keyword evidence="5 10" id="KW-0328">Glycosyltransferase</keyword>
<reference evidence="11 12" key="1">
    <citation type="submission" date="2020-03" db="EMBL/GenBank/DDBJ databases">
        <title>Complete genome sequence of Shewanella sp.</title>
        <authorList>
            <person name="Kim Y.-S."/>
            <person name="Kim S.-J."/>
            <person name="Jung H.-K."/>
            <person name="Kim K.-H."/>
        </authorList>
    </citation>
    <scope>NUCLEOTIDE SEQUENCE [LARGE SCALE GENOMIC DNA]</scope>
    <source>
        <strain evidence="11 12">PN3F2</strain>
    </source>
</reference>
<evidence type="ECO:0000256" key="7">
    <source>
        <dbReference type="ARBA" id="ARBA00023277"/>
    </source>
</evidence>
<evidence type="ECO:0000256" key="3">
    <source>
        <dbReference type="ARBA" id="ARBA00012560"/>
    </source>
</evidence>
<evidence type="ECO:0000256" key="1">
    <source>
        <dbReference type="ARBA" id="ARBA00000439"/>
    </source>
</evidence>